<dbReference type="InterPro" id="IPR050091">
    <property type="entry name" value="PKS_NRPS_Biosynth_Enz"/>
</dbReference>
<feature type="region of interest" description="Disordered" evidence="2">
    <location>
        <begin position="1"/>
        <end position="33"/>
    </location>
</feature>
<dbReference type="PANTHER" id="PTHR43775:SF51">
    <property type="entry name" value="INACTIVE PHENOLPHTHIOCEROL SYNTHESIS POLYKETIDE SYNTHASE TYPE I PKS1-RELATED"/>
    <property type="match status" value="1"/>
</dbReference>
<dbReference type="InterPro" id="IPR016035">
    <property type="entry name" value="Acyl_Trfase/lysoPLipase"/>
</dbReference>
<proteinExistence type="predicted"/>
<dbReference type="InterPro" id="IPR001227">
    <property type="entry name" value="Ac_transferase_dom_sf"/>
</dbReference>
<dbReference type="InterPro" id="IPR054514">
    <property type="entry name" value="RhiE-like_linker"/>
</dbReference>
<evidence type="ECO:0000256" key="2">
    <source>
        <dbReference type="SAM" id="MobiDB-lite"/>
    </source>
</evidence>
<evidence type="ECO:0000313" key="4">
    <source>
        <dbReference type="EMBL" id="MFB9840464.1"/>
    </source>
</evidence>
<keyword evidence="1" id="KW-0808">Transferase</keyword>
<evidence type="ECO:0000313" key="5">
    <source>
        <dbReference type="Proteomes" id="UP001589627"/>
    </source>
</evidence>
<name>A0ABV5YZE3_9ACTN</name>
<accession>A0ABV5YZE3</accession>
<evidence type="ECO:0000256" key="1">
    <source>
        <dbReference type="ARBA" id="ARBA00022679"/>
    </source>
</evidence>
<dbReference type="Proteomes" id="UP001589627">
    <property type="component" value="Unassembled WGS sequence"/>
</dbReference>
<reference evidence="4 5" key="1">
    <citation type="submission" date="2024-09" db="EMBL/GenBank/DDBJ databases">
        <authorList>
            <person name="Sun Q."/>
            <person name="Mori K."/>
        </authorList>
    </citation>
    <scope>NUCLEOTIDE SEQUENCE [LARGE SCALE GENOMIC DNA]</scope>
    <source>
        <strain evidence="4 5">TBRC 0563</strain>
    </source>
</reference>
<dbReference type="Pfam" id="PF22336">
    <property type="entry name" value="RhiE-like_linker"/>
    <property type="match status" value="1"/>
</dbReference>
<feature type="non-terminal residue" evidence="4">
    <location>
        <position position="130"/>
    </location>
</feature>
<comment type="caution">
    <text evidence="4">The sequence shown here is derived from an EMBL/GenBank/DDBJ whole genome shotgun (WGS) entry which is preliminary data.</text>
</comment>
<feature type="domain" description="RhiE-like KS-MAT linker" evidence="3">
    <location>
        <begin position="32"/>
        <end position="95"/>
    </location>
</feature>
<dbReference type="EMBL" id="JBHLZP010001101">
    <property type="protein sequence ID" value="MFB9840464.1"/>
    <property type="molecule type" value="Genomic_DNA"/>
</dbReference>
<dbReference type="PANTHER" id="PTHR43775">
    <property type="entry name" value="FATTY ACID SYNTHASE"/>
    <property type="match status" value="1"/>
</dbReference>
<dbReference type="Gene3D" id="3.40.366.10">
    <property type="entry name" value="Malonyl-Coenzyme A Acyl Carrier Protein, domain 2"/>
    <property type="match status" value="1"/>
</dbReference>
<keyword evidence="5" id="KW-1185">Reference proteome</keyword>
<organism evidence="4 5">
    <name type="scientific">Actinoallomurus acaciae</name>
    <dbReference type="NCBI Taxonomy" id="502577"/>
    <lineage>
        <taxon>Bacteria</taxon>
        <taxon>Bacillati</taxon>
        <taxon>Actinomycetota</taxon>
        <taxon>Actinomycetes</taxon>
        <taxon>Streptosporangiales</taxon>
        <taxon>Thermomonosporaceae</taxon>
        <taxon>Actinoallomurus</taxon>
    </lineage>
</organism>
<sequence length="130" mass="13343">MSGTNAHVIIEQAAAEPPDESAPGPRAVPWPLSSRTADGLRAQAERLASYVRDSDDFTPAEIGYTLATGRATLDHRTVVIAGDRADALAALAEVRSAGPAQAEGKTVFVFPGQGAQWSGMGVALAAESGV</sequence>
<gene>
    <name evidence="4" type="ORF">ACFFNX_50800</name>
</gene>
<protein>
    <submittedName>
        <fullName evidence="4">Type I polyketide synthase</fullName>
    </submittedName>
</protein>
<dbReference type="SUPFAM" id="SSF52151">
    <property type="entry name" value="FabD/lysophospholipase-like"/>
    <property type="match status" value="1"/>
</dbReference>
<evidence type="ECO:0000259" key="3">
    <source>
        <dbReference type="Pfam" id="PF22336"/>
    </source>
</evidence>